<keyword evidence="3" id="KW-1185">Reference proteome</keyword>
<feature type="region of interest" description="Disordered" evidence="1">
    <location>
        <begin position="405"/>
        <end position="498"/>
    </location>
</feature>
<feature type="compositionally biased region" description="Pro residues" evidence="1">
    <location>
        <begin position="708"/>
        <end position="726"/>
    </location>
</feature>
<dbReference type="STRING" id="53468.A0A3P6HHT4"/>
<accession>A0A3P6HHT4</accession>
<feature type="compositionally biased region" description="Polar residues" evidence="1">
    <location>
        <begin position="117"/>
        <end position="128"/>
    </location>
</feature>
<dbReference type="Proteomes" id="UP000267029">
    <property type="component" value="Unassembled WGS sequence"/>
</dbReference>
<feature type="compositionally biased region" description="Polar residues" evidence="1">
    <location>
        <begin position="653"/>
        <end position="666"/>
    </location>
</feature>
<feature type="compositionally biased region" description="Low complexity" evidence="1">
    <location>
        <begin position="561"/>
        <end position="590"/>
    </location>
</feature>
<feature type="compositionally biased region" description="Basic residues" evidence="1">
    <location>
        <begin position="82"/>
        <end position="107"/>
    </location>
</feature>
<feature type="compositionally biased region" description="Low complexity" evidence="1">
    <location>
        <begin position="515"/>
        <end position="526"/>
    </location>
</feature>
<feature type="region of interest" description="Disordered" evidence="1">
    <location>
        <begin position="791"/>
        <end position="821"/>
    </location>
</feature>
<name>A0A3P6HHT4_MESCO</name>
<feature type="region of interest" description="Disordered" evidence="1">
    <location>
        <begin position="513"/>
        <end position="619"/>
    </location>
</feature>
<feature type="region of interest" description="Disordered" evidence="1">
    <location>
        <begin position="81"/>
        <end position="151"/>
    </location>
</feature>
<feature type="compositionally biased region" description="Basic residues" evidence="1">
    <location>
        <begin position="532"/>
        <end position="559"/>
    </location>
</feature>
<feature type="region of interest" description="Disordered" evidence="1">
    <location>
        <begin position="702"/>
        <end position="741"/>
    </location>
</feature>
<gene>
    <name evidence="2" type="ORF">MCOS_LOCUS4081</name>
</gene>
<feature type="compositionally biased region" description="Polar residues" evidence="1">
    <location>
        <begin position="428"/>
        <end position="438"/>
    </location>
</feature>
<reference evidence="2 3" key="1">
    <citation type="submission" date="2018-10" db="EMBL/GenBank/DDBJ databases">
        <authorList>
            <consortium name="Pathogen Informatics"/>
        </authorList>
    </citation>
    <scope>NUCLEOTIDE SEQUENCE [LARGE SCALE GENOMIC DNA]</scope>
</reference>
<feature type="region of interest" description="Disordered" evidence="1">
    <location>
        <begin position="653"/>
        <end position="679"/>
    </location>
</feature>
<proteinExistence type="predicted"/>
<protein>
    <submittedName>
        <fullName evidence="2">Uncharacterized protein</fullName>
    </submittedName>
</protein>
<sequence>MKQQNVCFLPSRRRNIYHRDFHLGRKSNGSAASSGGGHRSPPTETLFESSIGKGTSGDSMCLCNRNSRPGGASLDDMELHYHSRHSSRPRRHRHGSSKAGGKRRGRRGGGGGASSGDSLQAGTNNGTESGPELGRSNDRGDSSVNDEAGAVRAPGYAEKMIKFGSMPSYREDKIKHARDKAGQSTASATISTTASTFENPVTLATLASALPSNSVQPSLIDFTVASQPVSWPPPPPPFIPAACTTTSSPSVGTGGPMIVPTTSVGLSAIPAWFSSPSTANCNTRNADLSVPVMNREGGPLATTSDASATSASLGRKIMTTSMVSNEEVESTSSFYPSSPPISSSFSFPRFPFLQLDSPIPYMLCFPYIASSLPFSLMFTVQSPTIPHACMESPCGTRRAAQVTVIRENSYRQPEKGILKNKHEGGGESTSNADVNTATNGGGALKKQKTTTKHTTKKQHHHKCSSSDFDSSSSSSSSMSSSASTDSLSMGSSCSTSRATDDTNLTAFSVANTNASSVDGEGSDSGSTCSTTLHRHRKRQCKKHSHPHHSHHHRHHHRHQQGSSTGGETSATNTTSTPTTTSTPETSSGSSPCHRRCHRRRRVGRRYRLANSVSDDAESSIGCGTQNHKVPTILCNAGQQTDETSLLRTADTLYTPQNDPQANSDRGSVSPLKEEDESEWEEVECTGGSDCEECRKNAVSKWATTTPTTQPPAPPPRNATAVPPTPPSAGGLLSRQYKASSPPPLPAVNPTGYYCTTQLSSQSDIDPYYQPPLEDVDSFLGEKPTTVAHRRYTGHPEEDDGLISGRDPRDILPVNSPPPDSECYMMRDSDGLTRKNSGAPFMTSHNYNGSDSDFSLSTSAKKSQNPALGFDWLPSNVPHGGAIGAHSQPPHQWLDVSESDASSLPDASCDLVHLAQLSQAVRMNPNLADLARQQGNPLVSLLDPRLDIPFLTPNGEPVS</sequence>
<feature type="region of interest" description="Disordered" evidence="1">
    <location>
        <begin position="24"/>
        <end position="51"/>
    </location>
</feature>
<feature type="compositionally biased region" description="Basic and acidic residues" evidence="1">
    <location>
        <begin position="408"/>
        <end position="425"/>
    </location>
</feature>
<organism evidence="2 3">
    <name type="scientific">Mesocestoides corti</name>
    <name type="common">Flatworm</name>
    <dbReference type="NCBI Taxonomy" id="53468"/>
    <lineage>
        <taxon>Eukaryota</taxon>
        <taxon>Metazoa</taxon>
        <taxon>Spiralia</taxon>
        <taxon>Lophotrochozoa</taxon>
        <taxon>Platyhelminthes</taxon>
        <taxon>Cestoda</taxon>
        <taxon>Eucestoda</taxon>
        <taxon>Cyclophyllidea</taxon>
        <taxon>Mesocestoididae</taxon>
        <taxon>Mesocestoides</taxon>
    </lineage>
</organism>
<evidence type="ECO:0000256" key="1">
    <source>
        <dbReference type="SAM" id="MobiDB-lite"/>
    </source>
</evidence>
<feature type="compositionally biased region" description="Low complexity" evidence="1">
    <location>
        <begin position="465"/>
        <end position="492"/>
    </location>
</feature>
<feature type="compositionally biased region" description="Basic residues" evidence="1">
    <location>
        <begin position="592"/>
        <end position="607"/>
    </location>
</feature>
<evidence type="ECO:0000313" key="3">
    <source>
        <dbReference type="Proteomes" id="UP000267029"/>
    </source>
</evidence>
<dbReference type="AlphaFoldDB" id="A0A3P6HHT4"/>
<dbReference type="EMBL" id="UXSR01001251">
    <property type="protein sequence ID" value="VDD78078.1"/>
    <property type="molecule type" value="Genomic_DNA"/>
</dbReference>
<feature type="compositionally biased region" description="Basic residues" evidence="1">
    <location>
        <begin position="445"/>
        <end position="463"/>
    </location>
</feature>
<evidence type="ECO:0000313" key="2">
    <source>
        <dbReference type="EMBL" id="VDD78078.1"/>
    </source>
</evidence>
<dbReference type="OrthoDB" id="5951731at2759"/>
<feature type="compositionally biased region" description="Polar residues" evidence="1">
    <location>
        <begin position="42"/>
        <end position="51"/>
    </location>
</feature>